<dbReference type="InterPro" id="IPR004300">
    <property type="entry name" value="Glyco_hydro_57_N"/>
</dbReference>
<dbReference type="GO" id="GO:0005975">
    <property type="term" value="P:carbohydrate metabolic process"/>
    <property type="evidence" value="ECO:0007669"/>
    <property type="project" value="InterPro"/>
</dbReference>
<organism evidence="4 5">
    <name type="scientific">Candidatus Raymondbacteria bacterium RIFOXYD12_FULL_49_13</name>
    <dbReference type="NCBI Taxonomy" id="1817890"/>
    <lineage>
        <taxon>Bacteria</taxon>
        <taxon>Raymondiibacteriota</taxon>
    </lineage>
</organism>
<sequence length="814" mass="92227">MLAKTVYLTLQLHTNMSYDRYTKQFILKEFPKIYRKGIKNFYQYPFLRAQVNMSGVTIRMLQQHDKDIILHLKKLFHRGQIAFAGCQYACSLNMNTDEMTGFESIRLGLEVLRSTLDPHADGFMSQEWAYHNQLPWMLKQNGVNWMVVLENGNHVWPARISGLDGTLINTVAKNVGWGVASLEEKCIKARNNEFLLTGGDFEMCGSIEKLFRTIKRIEAKHRIKIEFSTFPAWLQKFGEPSEVIVYSPFGGGFENRLEKESFSKWSLKPLDIKIRPYYLRAMGTVQKAGIINETVPFTSDHRNRCRNDSLTDNPWGQMFESAFDFPEDEIKYLAPLGKPTYLSKAKHHLLIGVNSDAIGWAEWGPRWQHRVGELKQAAVLAGKEIAEKMDKVANILTTPNGLRKMSKLFLAFNANRKGVYPIHVDSPVPGTIVTAEGNEIPTINTFCGTDYQLKAMLPIDDFALTLFGVKGQKAPRVYEPFLDGNSIKNDILEVRVKGKNLIISHNNKTITLCIPPFKLSNPTGYSKTQMIKPDLSKGFCRTRNTPFGPQLEIFHETAWPLQTRLLITLQKTEILCEAHFMFYQPSWVGKSRNEKAKFNIDGLRIELQGDPGDLFYSIPFGVVKHYSQSLSYAAIHRFAVLQAKDRGIAVIPRSGMQGIRTIPQKGIIGIRLGASAAGECDLRPVLSYDRTGNPKHTVHYSGAVFSGHYHHEFTIRVYEGNWRKEHLWERSSQLQNPPYIRETITGNGAGSVVPLKLFDLTPSSVMLAGFCIRKSRTTAIVFETAGKSVKAVLRYNNKAYAVNIKPHGICEIHV</sequence>
<dbReference type="AlphaFoldDB" id="A0A1F7F8Q9"/>
<reference evidence="4 5" key="1">
    <citation type="journal article" date="2016" name="Nat. Commun.">
        <title>Thousands of microbial genomes shed light on interconnected biogeochemical processes in an aquifer system.</title>
        <authorList>
            <person name="Anantharaman K."/>
            <person name="Brown C.T."/>
            <person name="Hug L.A."/>
            <person name="Sharon I."/>
            <person name="Castelle C.J."/>
            <person name="Probst A.J."/>
            <person name="Thomas B.C."/>
            <person name="Singh A."/>
            <person name="Wilkins M.J."/>
            <person name="Karaoz U."/>
            <person name="Brodie E.L."/>
            <person name="Williams K.H."/>
            <person name="Hubbard S.S."/>
            <person name="Banfield J.F."/>
        </authorList>
    </citation>
    <scope>NUCLEOTIDE SEQUENCE [LARGE SCALE GENOMIC DNA]</scope>
</reference>
<comment type="caution">
    <text evidence="4">The sequence shown here is derived from an EMBL/GenBank/DDBJ whole genome shotgun (WGS) entry which is preliminary data.</text>
</comment>
<evidence type="ECO:0000313" key="4">
    <source>
        <dbReference type="EMBL" id="OGK02917.1"/>
    </source>
</evidence>
<dbReference type="Pfam" id="PF03065">
    <property type="entry name" value="Glyco_hydro_57"/>
    <property type="match status" value="1"/>
</dbReference>
<name>A0A1F7F8Q9_UNCRA</name>
<evidence type="ECO:0000256" key="2">
    <source>
        <dbReference type="ARBA" id="ARBA00023277"/>
    </source>
</evidence>
<dbReference type="SUPFAM" id="SSF88713">
    <property type="entry name" value="Glycoside hydrolase/deacetylase"/>
    <property type="match status" value="1"/>
</dbReference>
<dbReference type="EMBL" id="MFYX01000100">
    <property type="protein sequence ID" value="OGK02917.1"/>
    <property type="molecule type" value="Genomic_DNA"/>
</dbReference>
<proteinExistence type="inferred from homology"/>
<dbReference type="Gene3D" id="3.20.110.20">
    <property type="match status" value="1"/>
</dbReference>
<dbReference type="Proteomes" id="UP000179243">
    <property type="component" value="Unassembled WGS sequence"/>
</dbReference>
<feature type="domain" description="Glycoside hydrolase family 57 N-terminal" evidence="3">
    <location>
        <begin position="18"/>
        <end position="148"/>
    </location>
</feature>
<keyword evidence="2" id="KW-0119">Carbohydrate metabolism</keyword>
<gene>
    <name evidence="4" type="ORF">A2519_06200</name>
</gene>
<protein>
    <recommendedName>
        <fullName evidence="3">Glycoside hydrolase family 57 N-terminal domain-containing protein</fullName>
    </recommendedName>
</protein>
<accession>A0A1F7F8Q9</accession>
<dbReference type="GO" id="GO:0003824">
    <property type="term" value="F:catalytic activity"/>
    <property type="evidence" value="ECO:0007669"/>
    <property type="project" value="InterPro"/>
</dbReference>
<evidence type="ECO:0000259" key="3">
    <source>
        <dbReference type="Pfam" id="PF03065"/>
    </source>
</evidence>
<dbReference type="InterPro" id="IPR011330">
    <property type="entry name" value="Glyco_hydro/deAcase_b/a-brl"/>
</dbReference>
<evidence type="ECO:0000313" key="5">
    <source>
        <dbReference type="Proteomes" id="UP000179243"/>
    </source>
</evidence>
<comment type="similarity">
    <text evidence="1">Belongs to the glycosyl hydrolase 57 family.</text>
</comment>
<evidence type="ECO:0000256" key="1">
    <source>
        <dbReference type="ARBA" id="ARBA00006821"/>
    </source>
</evidence>